<dbReference type="Proteomes" id="UP000019376">
    <property type="component" value="Unassembled WGS sequence"/>
</dbReference>
<protein>
    <recommendedName>
        <fullName evidence="7">Rhodopsin domain-containing protein</fullName>
    </recommendedName>
</protein>
<dbReference type="PhylomeDB" id="S7ZKV8"/>
<dbReference type="InterPro" id="IPR052337">
    <property type="entry name" value="SAT4-like"/>
</dbReference>
<gene>
    <name evidence="8" type="ORF">PDE_05888</name>
</gene>
<keyword evidence="3 6" id="KW-1133">Transmembrane helix</keyword>
<evidence type="ECO:0000256" key="1">
    <source>
        <dbReference type="ARBA" id="ARBA00004141"/>
    </source>
</evidence>
<keyword evidence="2 6" id="KW-0812">Transmembrane</keyword>
<evidence type="ECO:0000256" key="6">
    <source>
        <dbReference type="SAM" id="Phobius"/>
    </source>
</evidence>
<sequence>MEGGNPIAAIVQPSALRPHVFAGLSGGLCGLTALIVTLRLWTHYTHIRKLHADDYLSLVALLFLIWNTVTFSLLINVLNSDPNSVTIEHLTRLVAVGIASGNCAIYSAKLPLLFMLMRIFGIKRWLRWTCQFLVVFGTLGGLITLLYAGISCSPNLHRPTPPFLFSCVTALTDATIARGSISLAIDVIVFILPIPVIVGLKMPLRRKIGLSLAFTTGLIAIGASALGLYFQAAQSHQSSTNFANALLVTIIESAIVIMVSCTPALHMFWTHHAGPLRKQLNLSSVLVSHKSRDSTSKVRDSADSDSNSNSTGITVSNHYYVELDERAGMEKLSDDPRLRFNEFV</sequence>
<evidence type="ECO:0000313" key="9">
    <source>
        <dbReference type="Proteomes" id="UP000019376"/>
    </source>
</evidence>
<dbReference type="EMBL" id="KB644412">
    <property type="protein sequence ID" value="EPS30934.1"/>
    <property type="molecule type" value="Genomic_DNA"/>
</dbReference>
<evidence type="ECO:0000259" key="7">
    <source>
        <dbReference type="Pfam" id="PF20684"/>
    </source>
</evidence>
<feature type="transmembrane region" description="Helical" evidence="6">
    <location>
        <begin position="95"/>
        <end position="116"/>
    </location>
</feature>
<keyword evidence="9" id="KW-1185">Reference proteome</keyword>
<accession>S7ZKV8</accession>
<feature type="domain" description="Rhodopsin" evidence="7">
    <location>
        <begin position="38"/>
        <end position="268"/>
    </location>
</feature>
<comment type="subcellular location">
    <subcellularLocation>
        <location evidence="1">Membrane</location>
        <topology evidence="1">Multi-pass membrane protein</topology>
    </subcellularLocation>
</comment>
<feature type="transmembrane region" description="Helical" evidence="6">
    <location>
        <begin position="128"/>
        <end position="150"/>
    </location>
</feature>
<reference evidence="8 9" key="1">
    <citation type="journal article" date="2013" name="PLoS ONE">
        <title>Genomic and secretomic analyses reveal unique features of the lignocellulolytic enzyme system of Penicillium decumbens.</title>
        <authorList>
            <person name="Liu G."/>
            <person name="Zhang L."/>
            <person name="Wei X."/>
            <person name="Zou G."/>
            <person name="Qin Y."/>
            <person name="Ma L."/>
            <person name="Li J."/>
            <person name="Zheng H."/>
            <person name="Wang S."/>
            <person name="Wang C."/>
            <person name="Xun L."/>
            <person name="Zhao G.-P."/>
            <person name="Zhou Z."/>
            <person name="Qu Y."/>
        </authorList>
    </citation>
    <scope>NUCLEOTIDE SEQUENCE [LARGE SCALE GENOMIC DNA]</scope>
    <source>
        <strain evidence="9">114-2 / CGMCC 5302</strain>
    </source>
</reference>
<organism evidence="8 9">
    <name type="scientific">Penicillium oxalicum (strain 114-2 / CGMCC 5302)</name>
    <name type="common">Penicillium decumbens</name>
    <dbReference type="NCBI Taxonomy" id="933388"/>
    <lineage>
        <taxon>Eukaryota</taxon>
        <taxon>Fungi</taxon>
        <taxon>Dikarya</taxon>
        <taxon>Ascomycota</taxon>
        <taxon>Pezizomycotina</taxon>
        <taxon>Eurotiomycetes</taxon>
        <taxon>Eurotiomycetidae</taxon>
        <taxon>Eurotiales</taxon>
        <taxon>Aspergillaceae</taxon>
        <taxon>Penicillium</taxon>
    </lineage>
</organism>
<comment type="similarity">
    <text evidence="5">Belongs to the SAT4 family.</text>
</comment>
<dbReference type="Pfam" id="PF20684">
    <property type="entry name" value="Fung_rhodopsin"/>
    <property type="match status" value="1"/>
</dbReference>
<evidence type="ECO:0000313" key="8">
    <source>
        <dbReference type="EMBL" id="EPS30934.1"/>
    </source>
</evidence>
<feature type="transmembrane region" description="Helical" evidence="6">
    <location>
        <begin position="181"/>
        <end position="200"/>
    </location>
</feature>
<keyword evidence="4 6" id="KW-0472">Membrane</keyword>
<proteinExistence type="inferred from homology"/>
<feature type="transmembrane region" description="Helical" evidence="6">
    <location>
        <begin position="242"/>
        <end position="269"/>
    </location>
</feature>
<feature type="transmembrane region" description="Helical" evidence="6">
    <location>
        <begin position="20"/>
        <end position="42"/>
    </location>
</feature>
<dbReference type="STRING" id="933388.S7ZKV8"/>
<evidence type="ECO:0000256" key="5">
    <source>
        <dbReference type="ARBA" id="ARBA00038359"/>
    </source>
</evidence>
<evidence type="ECO:0000256" key="3">
    <source>
        <dbReference type="ARBA" id="ARBA00022989"/>
    </source>
</evidence>
<dbReference type="GO" id="GO:0016020">
    <property type="term" value="C:membrane"/>
    <property type="evidence" value="ECO:0007669"/>
    <property type="project" value="UniProtKB-SubCell"/>
</dbReference>
<evidence type="ECO:0000256" key="2">
    <source>
        <dbReference type="ARBA" id="ARBA00022692"/>
    </source>
</evidence>
<name>S7ZKV8_PENO1</name>
<dbReference type="OrthoDB" id="444631at2759"/>
<feature type="transmembrane region" description="Helical" evidence="6">
    <location>
        <begin position="54"/>
        <end position="75"/>
    </location>
</feature>
<dbReference type="PANTHER" id="PTHR33048:SF146">
    <property type="entry name" value="INTEGRAL MEMBRANE PROTEIN"/>
    <property type="match status" value="1"/>
</dbReference>
<dbReference type="HOGENOM" id="CLU_068085_0_0_1"/>
<evidence type="ECO:0000256" key="4">
    <source>
        <dbReference type="ARBA" id="ARBA00023136"/>
    </source>
</evidence>
<feature type="transmembrane region" description="Helical" evidence="6">
    <location>
        <begin position="212"/>
        <end position="230"/>
    </location>
</feature>
<dbReference type="InterPro" id="IPR049326">
    <property type="entry name" value="Rhodopsin_dom_fungi"/>
</dbReference>
<dbReference type="PANTHER" id="PTHR33048">
    <property type="entry name" value="PTH11-LIKE INTEGRAL MEMBRANE PROTEIN (AFU_ORTHOLOGUE AFUA_5G11245)"/>
    <property type="match status" value="1"/>
</dbReference>
<dbReference type="AlphaFoldDB" id="S7ZKV8"/>